<reference evidence="2" key="1">
    <citation type="submission" date="2025-08" db="UniProtKB">
        <authorList>
            <consortium name="Ensembl"/>
        </authorList>
    </citation>
    <scope>IDENTIFICATION</scope>
</reference>
<dbReference type="Ensembl" id="ENSPSTT00000001347.1">
    <property type="protein sequence ID" value="ENSPSTP00000001282.1"/>
    <property type="gene ID" value="ENSPSTG00000001004.1"/>
</dbReference>
<protein>
    <submittedName>
        <fullName evidence="2">Uncharacterized protein</fullName>
    </submittedName>
</protein>
<feature type="compositionally biased region" description="Pro residues" evidence="1">
    <location>
        <begin position="1"/>
        <end position="12"/>
    </location>
</feature>
<name>A0A8C9L245_PAVCR</name>
<feature type="region of interest" description="Disordered" evidence="1">
    <location>
        <begin position="1"/>
        <end position="22"/>
    </location>
</feature>
<sequence length="156" mass="17270">MEPPPPLEQPPRPRSHTVTTTSSSFTANLSASSSTLAYDREFLRTPPGLLMVAEIVSAVGWSCTSLASFRDNWDNRVKAYDTCVTLWSANIGPAAEGRGPWTTLGLCLNSQLLIPVIVTRYKECHGYSTFFAFVVTSCYAGNTYFSFISWRSRTLQ</sequence>
<dbReference type="Proteomes" id="UP000694428">
    <property type="component" value="Unplaced"/>
</dbReference>
<evidence type="ECO:0000313" key="3">
    <source>
        <dbReference type="Proteomes" id="UP000694428"/>
    </source>
</evidence>
<evidence type="ECO:0000313" key="2">
    <source>
        <dbReference type="Ensembl" id="ENSPSTP00000001282.1"/>
    </source>
</evidence>
<organism evidence="2 3">
    <name type="scientific">Pavo cristatus</name>
    <name type="common">Indian peafowl</name>
    <name type="synonym">Blue peafowl</name>
    <dbReference type="NCBI Taxonomy" id="9049"/>
    <lineage>
        <taxon>Eukaryota</taxon>
        <taxon>Metazoa</taxon>
        <taxon>Chordata</taxon>
        <taxon>Craniata</taxon>
        <taxon>Vertebrata</taxon>
        <taxon>Euteleostomi</taxon>
        <taxon>Archelosauria</taxon>
        <taxon>Archosauria</taxon>
        <taxon>Dinosauria</taxon>
        <taxon>Saurischia</taxon>
        <taxon>Theropoda</taxon>
        <taxon>Coelurosauria</taxon>
        <taxon>Aves</taxon>
        <taxon>Neognathae</taxon>
        <taxon>Galloanserae</taxon>
        <taxon>Galliformes</taxon>
        <taxon>Phasianidae</taxon>
        <taxon>Phasianinae</taxon>
        <taxon>Pavo</taxon>
    </lineage>
</organism>
<dbReference type="AlphaFoldDB" id="A0A8C9L245"/>
<reference evidence="2" key="2">
    <citation type="submission" date="2025-09" db="UniProtKB">
        <authorList>
            <consortium name="Ensembl"/>
        </authorList>
    </citation>
    <scope>IDENTIFICATION</scope>
</reference>
<accession>A0A8C9L245</accession>
<evidence type="ECO:0000256" key="1">
    <source>
        <dbReference type="SAM" id="MobiDB-lite"/>
    </source>
</evidence>
<proteinExistence type="predicted"/>
<keyword evidence="3" id="KW-1185">Reference proteome</keyword>